<dbReference type="GO" id="GO:0033566">
    <property type="term" value="P:gamma-tubulin complex localization"/>
    <property type="evidence" value="ECO:0007669"/>
    <property type="project" value="InterPro"/>
</dbReference>
<dbReference type="AlphaFoldDB" id="A0A1W0WVM3"/>
<evidence type="ECO:0000313" key="2">
    <source>
        <dbReference type="EMBL" id="OQV19261.1"/>
    </source>
</evidence>
<feature type="region of interest" description="Disordered" evidence="1">
    <location>
        <begin position="1"/>
        <end position="51"/>
    </location>
</feature>
<sequence>MVPEKSSIPRSSSNQLNGTSKRSDVQKVNGSASTAIFGHSETSHTDPLKASKELSDMLRTGLTEEQLGLAIQLLQDGIPARMLADFVKRSRSNNRSS</sequence>
<evidence type="ECO:0008006" key="4">
    <source>
        <dbReference type="Google" id="ProtNLM"/>
    </source>
</evidence>
<dbReference type="EMBL" id="MTYJ01000041">
    <property type="protein sequence ID" value="OQV19261.1"/>
    <property type="molecule type" value="Genomic_DNA"/>
</dbReference>
<dbReference type="InterPro" id="IPR022214">
    <property type="entry name" value="MZT1"/>
</dbReference>
<dbReference type="Proteomes" id="UP000192578">
    <property type="component" value="Unassembled WGS sequence"/>
</dbReference>
<feature type="compositionally biased region" description="Basic and acidic residues" evidence="1">
    <location>
        <begin position="41"/>
        <end position="51"/>
    </location>
</feature>
<evidence type="ECO:0000256" key="1">
    <source>
        <dbReference type="SAM" id="MobiDB-lite"/>
    </source>
</evidence>
<keyword evidence="3" id="KW-1185">Reference proteome</keyword>
<proteinExistence type="predicted"/>
<name>A0A1W0WVM3_HYPEX</name>
<feature type="compositionally biased region" description="Polar residues" evidence="1">
    <location>
        <begin position="8"/>
        <end position="34"/>
    </location>
</feature>
<dbReference type="Pfam" id="PF12554">
    <property type="entry name" value="MOZART1"/>
    <property type="match status" value="1"/>
</dbReference>
<organism evidence="2 3">
    <name type="scientific">Hypsibius exemplaris</name>
    <name type="common">Freshwater tardigrade</name>
    <dbReference type="NCBI Taxonomy" id="2072580"/>
    <lineage>
        <taxon>Eukaryota</taxon>
        <taxon>Metazoa</taxon>
        <taxon>Ecdysozoa</taxon>
        <taxon>Tardigrada</taxon>
        <taxon>Eutardigrada</taxon>
        <taxon>Parachela</taxon>
        <taxon>Hypsibioidea</taxon>
        <taxon>Hypsibiidae</taxon>
        <taxon>Hypsibius</taxon>
    </lineage>
</organism>
<dbReference type="GO" id="GO:0000931">
    <property type="term" value="C:gamma-tubulin ring complex"/>
    <property type="evidence" value="ECO:0007669"/>
    <property type="project" value="InterPro"/>
</dbReference>
<protein>
    <recommendedName>
        <fullName evidence="4">Mitotic-spindle organizing protein 1</fullName>
    </recommendedName>
</protein>
<evidence type="ECO:0000313" key="3">
    <source>
        <dbReference type="Proteomes" id="UP000192578"/>
    </source>
</evidence>
<dbReference type="OrthoDB" id="48571at2759"/>
<reference evidence="3" key="1">
    <citation type="submission" date="2017-01" db="EMBL/GenBank/DDBJ databases">
        <title>Comparative genomics of anhydrobiosis in the tardigrade Hypsibius dujardini.</title>
        <authorList>
            <person name="Yoshida Y."/>
            <person name="Koutsovoulos G."/>
            <person name="Laetsch D."/>
            <person name="Stevens L."/>
            <person name="Kumar S."/>
            <person name="Horikawa D."/>
            <person name="Ishino K."/>
            <person name="Komine S."/>
            <person name="Tomita M."/>
            <person name="Blaxter M."/>
            <person name="Arakawa K."/>
        </authorList>
    </citation>
    <scope>NUCLEOTIDE SEQUENCE [LARGE SCALE GENOMIC DNA]</scope>
    <source>
        <strain evidence="3">Z151</strain>
    </source>
</reference>
<accession>A0A1W0WVM3</accession>
<comment type="caution">
    <text evidence="2">The sequence shown here is derived from an EMBL/GenBank/DDBJ whole genome shotgun (WGS) entry which is preliminary data.</text>
</comment>
<gene>
    <name evidence="2" type="ORF">BV898_06683</name>
</gene>